<feature type="domain" description="N-terminal" evidence="1">
    <location>
        <begin position="3"/>
        <end position="130"/>
    </location>
</feature>
<sequence length="319" mass="35636">MRDIYQDVTDKIVTALDQGVVPWIKPWSSSGSTDVGHHQPFPINAITRRPYSGINLPLLWAEARLQGFTQDRWLTFNQAKKAGGHIRKGEHSTLAVLYKPMEREEQTESGQPIFDENGQPKVTHFGILRTHFLFNIEQTEGLEALNEILLETEPSDPFQANSAAENLLLSSGAKIVHRPADEAFYHPIRDFIQLPTKAQFHNESGYFATALHELSHWSGHASRLQREGVVSPSPFGTPGYAFEELVAEMGAAFLCAHCGIQGELRHEGYIESWLSLLTDKRAIFRASGQARVAAEYILNLEQQLKQVVLEAPPCINGDA</sequence>
<proteinExistence type="predicted"/>
<reference evidence="3 4" key="1">
    <citation type="journal article" date="2019" name="Front. Microbiol.">
        <title>In silico and Genetic Analyses of Cyclic Lipopeptide Synthetic Gene Clusters in Pseudomonas sp. 11K1.</title>
        <authorList>
            <person name="Zhao H."/>
            <person name="Liu Y.P."/>
            <person name="Zhang L.Q."/>
        </authorList>
    </citation>
    <scope>NUCLEOTIDE SEQUENCE [LARGE SCALE GENOMIC DNA]</scope>
    <source>
        <strain evidence="3 4">11K1</strain>
    </source>
</reference>
<dbReference type="KEGG" id="pvk:EPZ47_22220"/>
<dbReference type="InterPro" id="IPR041459">
    <property type="entry name" value="MPTase-PolyVal"/>
</dbReference>
<dbReference type="Pfam" id="PF18818">
    <property type="entry name" value="MPTase-PolyVal"/>
    <property type="match status" value="1"/>
</dbReference>
<dbReference type="InterPro" id="IPR013610">
    <property type="entry name" value="ArdC_N"/>
</dbReference>
<gene>
    <name evidence="3" type="ORF">EPZ47_22220</name>
</gene>
<evidence type="ECO:0000313" key="4">
    <source>
        <dbReference type="Proteomes" id="UP000296468"/>
    </source>
</evidence>
<dbReference type="Pfam" id="PF08401">
    <property type="entry name" value="ArdcN"/>
    <property type="match status" value="1"/>
</dbReference>
<evidence type="ECO:0000259" key="1">
    <source>
        <dbReference type="Pfam" id="PF08401"/>
    </source>
</evidence>
<dbReference type="PIRSF" id="PIRSF037112">
    <property type="entry name" value="Antirestriction_ArdC"/>
    <property type="match status" value="1"/>
</dbReference>
<dbReference type="InterPro" id="IPR017113">
    <property type="entry name" value="Antirestriction_ArdC"/>
</dbReference>
<protein>
    <submittedName>
        <fullName evidence="3">DUF1738 domain-containing protein</fullName>
    </submittedName>
</protein>
<dbReference type="AlphaFoldDB" id="A0A4P7PK97"/>
<dbReference type="GO" id="GO:0003697">
    <property type="term" value="F:single-stranded DNA binding"/>
    <property type="evidence" value="ECO:0007669"/>
    <property type="project" value="InterPro"/>
</dbReference>
<evidence type="ECO:0000313" key="3">
    <source>
        <dbReference type="EMBL" id="QBZ91300.1"/>
    </source>
</evidence>
<evidence type="ECO:0000259" key="2">
    <source>
        <dbReference type="Pfam" id="PF18818"/>
    </source>
</evidence>
<dbReference type="RefSeq" id="WP_135846700.1">
    <property type="nucleotide sequence ID" value="NZ_CP035088.1"/>
</dbReference>
<name>A0A4P7PK97_9PSED</name>
<feature type="domain" description="Polyvalent protein metallopeptidase" evidence="2">
    <location>
        <begin position="163"/>
        <end position="288"/>
    </location>
</feature>
<dbReference type="EMBL" id="CP035088">
    <property type="protein sequence ID" value="QBZ91300.1"/>
    <property type="molecule type" value="Genomic_DNA"/>
</dbReference>
<accession>A0A4P7PK97</accession>
<dbReference type="OrthoDB" id="9792687at2"/>
<organism evidence="3 4">
    <name type="scientific">Pseudomonas viciae</name>
    <dbReference type="NCBI Taxonomy" id="2505979"/>
    <lineage>
        <taxon>Bacteria</taxon>
        <taxon>Pseudomonadati</taxon>
        <taxon>Pseudomonadota</taxon>
        <taxon>Gammaproteobacteria</taxon>
        <taxon>Pseudomonadales</taxon>
        <taxon>Pseudomonadaceae</taxon>
        <taxon>Pseudomonas</taxon>
    </lineage>
</organism>
<dbReference type="Proteomes" id="UP000296468">
    <property type="component" value="Chromosome"/>
</dbReference>